<dbReference type="InterPro" id="IPR013108">
    <property type="entry name" value="Amidohydro_3"/>
</dbReference>
<proteinExistence type="predicted"/>
<dbReference type="SUPFAM" id="SSF51338">
    <property type="entry name" value="Composite domain of metallo-dependent hydrolases"/>
    <property type="match status" value="1"/>
</dbReference>
<feature type="domain" description="Amidohydrolase 3" evidence="1">
    <location>
        <begin position="46"/>
        <end position="493"/>
    </location>
</feature>
<organism evidence="3">
    <name type="scientific">Hexamita inflata</name>
    <dbReference type="NCBI Taxonomy" id="28002"/>
    <lineage>
        <taxon>Eukaryota</taxon>
        <taxon>Metamonada</taxon>
        <taxon>Diplomonadida</taxon>
        <taxon>Hexamitidae</taxon>
        <taxon>Hexamitinae</taxon>
        <taxon>Hexamita</taxon>
    </lineage>
</organism>
<dbReference type="EMBL" id="CATOUU010000150">
    <property type="protein sequence ID" value="CAI9918105.1"/>
    <property type="molecule type" value="Genomic_DNA"/>
</dbReference>
<keyword evidence="8" id="KW-1185">Reference proteome</keyword>
<dbReference type="Pfam" id="PF07969">
    <property type="entry name" value="Amidohydro_3"/>
    <property type="match status" value="1"/>
</dbReference>
<evidence type="ECO:0000313" key="6">
    <source>
        <dbReference type="EMBL" id="CAL6095218.1"/>
    </source>
</evidence>
<protein>
    <submittedName>
        <fullName evidence="3">Amidohydrolase family protein</fullName>
    </submittedName>
    <submittedName>
        <fullName evidence="5">Amidohydrolase_family protein</fullName>
    </submittedName>
</protein>
<evidence type="ECO:0000313" key="7">
    <source>
        <dbReference type="EMBL" id="CAL6095868.1"/>
    </source>
</evidence>
<dbReference type="Gene3D" id="3.10.310.70">
    <property type="match status" value="1"/>
</dbReference>
<dbReference type="PANTHER" id="PTHR22642:SF2">
    <property type="entry name" value="PROTEIN LONG AFTER FAR-RED 3"/>
    <property type="match status" value="1"/>
</dbReference>
<dbReference type="EMBL" id="CATOUU010000767">
    <property type="protein sequence ID" value="CAI9946876.1"/>
    <property type="molecule type" value="Genomic_DNA"/>
</dbReference>
<dbReference type="PANTHER" id="PTHR22642">
    <property type="entry name" value="IMIDAZOLONEPROPIONASE"/>
    <property type="match status" value="1"/>
</dbReference>
<dbReference type="AlphaFoldDB" id="A0AA86PVS6"/>
<evidence type="ECO:0000259" key="1">
    <source>
        <dbReference type="Pfam" id="PF07969"/>
    </source>
</evidence>
<comment type="caution">
    <text evidence="3">The sequence shown here is derived from an EMBL/GenBank/DDBJ whole genome shotgun (WGS) entry which is preliminary data.</text>
</comment>
<dbReference type="GO" id="GO:0016810">
    <property type="term" value="F:hydrolase activity, acting on carbon-nitrogen (but not peptide) bonds"/>
    <property type="evidence" value="ECO:0007669"/>
    <property type="project" value="InterPro"/>
</dbReference>
<name>A0AA86PVS6_9EUKA</name>
<dbReference type="InterPro" id="IPR011059">
    <property type="entry name" value="Metal-dep_hydrolase_composite"/>
</dbReference>
<sequence>MIYINGQIHTMMEHAEVCSAMIVRDQIIIETGTTEQILKLQQQGEQIIDLQKNCVVPGFNDSHMHFICTGLCADEVKLHNAKSIQEIQNECQKYLLQNGDCTHISGTGWSEQIIDSNVYPTKEDLDQVSTQIPIVISRICMHIGIANSAALQLYEAATGKILTKEQKQSGLIKENQLFELQGLLPQPSVDKLHKIILKQQAALNAVGITSVQSDDLFYVNAIQAYEKAQLNNELTVRVHLQRRFDRRATEGPFLTNGPLKFFADGSLGAKTAALEEPYLHSDSHGLMLFTDEELKQKLTQQSVVHAIGDAAISQVINIIHQLDPENANRSGIVHFQITTKEIIDKVAKRNILLHVQPVLLLSDHELLNERISSELQNTSYSWNSCLKQKIHLSFGTDAPIESFNPLLNIYAAVTRRSKIGVLNANECLSVEESVKCYTVEGAYAEFKENTKGKLQKGHVADFVVLEKDIFTINQEEIKDVRVLQTYVGGKKVFDLQK</sequence>
<evidence type="ECO:0000313" key="2">
    <source>
        <dbReference type="EMBL" id="CAI9918105.1"/>
    </source>
</evidence>
<dbReference type="EMBL" id="CAXDID020000474">
    <property type="protein sequence ID" value="CAL6095218.1"/>
    <property type="molecule type" value="Genomic_DNA"/>
</dbReference>
<dbReference type="EMBL" id="CAXDID020000416">
    <property type="protein sequence ID" value="CAL6089156.1"/>
    <property type="molecule type" value="Genomic_DNA"/>
</dbReference>
<dbReference type="SUPFAM" id="SSF51556">
    <property type="entry name" value="Metallo-dependent hydrolases"/>
    <property type="match status" value="1"/>
</dbReference>
<dbReference type="Gene3D" id="2.30.40.10">
    <property type="entry name" value="Urease, subunit C, domain 1"/>
    <property type="match status" value="1"/>
</dbReference>
<evidence type="ECO:0000313" key="3">
    <source>
        <dbReference type="EMBL" id="CAI9946876.1"/>
    </source>
</evidence>
<dbReference type="Proteomes" id="UP001642409">
    <property type="component" value="Unassembled WGS sequence"/>
</dbReference>
<dbReference type="Gene3D" id="3.20.20.140">
    <property type="entry name" value="Metal-dependent hydrolases"/>
    <property type="match status" value="1"/>
</dbReference>
<reference evidence="5 8" key="2">
    <citation type="submission" date="2024-07" db="EMBL/GenBank/DDBJ databases">
        <authorList>
            <person name="Akdeniz Z."/>
        </authorList>
    </citation>
    <scope>NUCLEOTIDE SEQUENCE [LARGE SCALE GENOMIC DNA]</scope>
</reference>
<dbReference type="InterPro" id="IPR032466">
    <property type="entry name" value="Metal_Hydrolase"/>
</dbReference>
<evidence type="ECO:0000313" key="8">
    <source>
        <dbReference type="Proteomes" id="UP001642409"/>
    </source>
</evidence>
<gene>
    <name evidence="3" type="ORF">HINF_LOCUS34521</name>
    <name evidence="4" type="ORF">HINF_LOCUS54881</name>
    <name evidence="2" type="ORF">HINF_LOCUS5750</name>
    <name evidence="5" type="ORF">HINF_LOCUS64641</name>
    <name evidence="6" type="ORF">HINF_LOCUS67843</name>
    <name evidence="7" type="ORF">HINF_LOCUS68156</name>
</gene>
<evidence type="ECO:0000313" key="5">
    <source>
        <dbReference type="EMBL" id="CAL6089156.1"/>
    </source>
</evidence>
<dbReference type="EMBL" id="CATOUU010001018">
    <property type="protein sequence ID" value="CAI9967236.1"/>
    <property type="molecule type" value="Genomic_DNA"/>
</dbReference>
<accession>A0AA86PVS6</accession>
<evidence type="ECO:0000313" key="4">
    <source>
        <dbReference type="EMBL" id="CAI9967236.1"/>
    </source>
</evidence>
<dbReference type="InterPro" id="IPR033932">
    <property type="entry name" value="YtcJ-like"/>
</dbReference>
<dbReference type="CDD" id="cd01300">
    <property type="entry name" value="YtcJ_like"/>
    <property type="match status" value="1"/>
</dbReference>
<reference evidence="3" key="1">
    <citation type="submission" date="2023-06" db="EMBL/GenBank/DDBJ databases">
        <authorList>
            <person name="Kurt Z."/>
        </authorList>
    </citation>
    <scope>NUCLEOTIDE SEQUENCE</scope>
</reference>
<dbReference type="EMBL" id="CAXDID020000480">
    <property type="protein sequence ID" value="CAL6095868.1"/>
    <property type="molecule type" value="Genomic_DNA"/>
</dbReference>